<dbReference type="GO" id="GO:0102158">
    <property type="term" value="F:very-long-chain (3R)-3-hydroxyacyl-CoA dehydratase activity"/>
    <property type="evidence" value="ECO:0007669"/>
    <property type="project" value="UniProtKB-EC"/>
</dbReference>
<dbReference type="PANTHER" id="PTHR11035:SF35">
    <property type="entry name" value="VERY-LONG-CHAIN (3R)-3-HYDROXYACYL-COA DEHYDRATASE"/>
    <property type="match status" value="1"/>
</dbReference>
<feature type="transmembrane region" description="Helical" evidence="15">
    <location>
        <begin position="392"/>
        <end position="411"/>
    </location>
</feature>
<keyword evidence="12 15" id="KW-0472">Membrane</keyword>
<evidence type="ECO:0000256" key="2">
    <source>
        <dbReference type="ARBA" id="ARBA00005194"/>
    </source>
</evidence>
<evidence type="ECO:0000256" key="11">
    <source>
        <dbReference type="ARBA" id="ARBA00023098"/>
    </source>
</evidence>
<keyword evidence="8 15" id="KW-0276">Fatty acid metabolism</keyword>
<keyword evidence="10" id="KW-0175">Coiled coil</keyword>
<evidence type="ECO:0000313" key="17">
    <source>
        <dbReference type="WBParaSite" id="MCU_009931-RA"/>
    </source>
</evidence>
<keyword evidence="5 15" id="KW-0444">Lipid biosynthesis</keyword>
<dbReference type="UniPathway" id="UPA00094"/>
<feature type="transmembrane region" description="Helical" evidence="15">
    <location>
        <begin position="310"/>
        <end position="329"/>
    </location>
</feature>
<evidence type="ECO:0000256" key="7">
    <source>
        <dbReference type="ARBA" id="ARBA00022824"/>
    </source>
</evidence>
<proteinExistence type="inferred from homology"/>
<dbReference type="InterPro" id="IPR008978">
    <property type="entry name" value="HSP20-like_chaperone"/>
</dbReference>
<keyword evidence="14 15" id="KW-0456">Lyase</keyword>
<accession>A0A5K3FRF4</accession>
<dbReference type="Gene3D" id="2.60.40.790">
    <property type="match status" value="1"/>
</dbReference>
<evidence type="ECO:0000256" key="15">
    <source>
        <dbReference type="RuleBase" id="RU363109"/>
    </source>
</evidence>
<comment type="subcellular location">
    <subcellularLocation>
        <location evidence="1 15">Endoplasmic reticulum membrane</location>
        <topology evidence="1 15">Multi-pass membrane protein</topology>
    </subcellularLocation>
</comment>
<comment type="similarity">
    <text evidence="3 15">Belongs to the very long-chain fatty acids dehydratase HACD family.</text>
</comment>
<evidence type="ECO:0000256" key="3">
    <source>
        <dbReference type="ARBA" id="ARBA00007811"/>
    </source>
</evidence>
<name>A0A5K3FRF4_MESCO</name>
<dbReference type="GO" id="GO:0042761">
    <property type="term" value="P:very long-chain fatty acid biosynthetic process"/>
    <property type="evidence" value="ECO:0007669"/>
    <property type="project" value="TreeGrafter"/>
</dbReference>
<comment type="catalytic activity">
    <reaction evidence="15">
        <text>a very-long-chain (3R)-3-hydroxyacyl-CoA = a very-long-chain (2E)-enoyl-CoA + H2O</text>
        <dbReference type="Rhea" id="RHEA:45812"/>
        <dbReference type="ChEBI" id="CHEBI:15377"/>
        <dbReference type="ChEBI" id="CHEBI:83728"/>
        <dbReference type="ChEBI" id="CHEBI:85440"/>
        <dbReference type="EC" id="4.2.1.134"/>
    </reaction>
</comment>
<dbReference type="InterPro" id="IPR007482">
    <property type="entry name" value="Tyr_Pase-like_PTPLA"/>
</dbReference>
<feature type="transmembrane region" description="Helical" evidence="15">
    <location>
        <begin position="259"/>
        <end position="278"/>
    </location>
</feature>
<evidence type="ECO:0000256" key="9">
    <source>
        <dbReference type="ARBA" id="ARBA00022989"/>
    </source>
</evidence>
<dbReference type="GO" id="GO:0030497">
    <property type="term" value="P:fatty acid elongation"/>
    <property type="evidence" value="ECO:0007669"/>
    <property type="project" value="TreeGrafter"/>
</dbReference>
<feature type="domain" description="CS" evidence="16">
    <location>
        <begin position="39"/>
        <end position="129"/>
    </location>
</feature>
<evidence type="ECO:0000256" key="14">
    <source>
        <dbReference type="ARBA" id="ARBA00023239"/>
    </source>
</evidence>
<keyword evidence="13 15" id="KW-0275">Fatty acid biosynthesis</keyword>
<feature type="transmembrane region" description="Helical" evidence="15">
    <location>
        <begin position="349"/>
        <end position="372"/>
    </location>
</feature>
<evidence type="ECO:0000256" key="1">
    <source>
        <dbReference type="ARBA" id="ARBA00004477"/>
    </source>
</evidence>
<dbReference type="EC" id="4.2.1.134" evidence="4 15"/>
<dbReference type="Pfam" id="PF04387">
    <property type="entry name" value="PTPLA"/>
    <property type="match status" value="1"/>
</dbReference>
<evidence type="ECO:0000256" key="13">
    <source>
        <dbReference type="ARBA" id="ARBA00023160"/>
    </source>
</evidence>
<organism evidence="17">
    <name type="scientific">Mesocestoides corti</name>
    <name type="common">Flatworm</name>
    <dbReference type="NCBI Taxonomy" id="53468"/>
    <lineage>
        <taxon>Eukaryota</taxon>
        <taxon>Metazoa</taxon>
        <taxon>Spiralia</taxon>
        <taxon>Lophotrochozoa</taxon>
        <taxon>Platyhelminthes</taxon>
        <taxon>Cestoda</taxon>
        <taxon>Eucestoda</taxon>
        <taxon>Cyclophyllidea</taxon>
        <taxon>Mesocestoididae</taxon>
        <taxon>Mesocestoides</taxon>
    </lineage>
</organism>
<dbReference type="GO" id="GO:0005789">
    <property type="term" value="C:endoplasmic reticulum membrane"/>
    <property type="evidence" value="ECO:0007669"/>
    <property type="project" value="UniProtKB-SubCell"/>
</dbReference>
<comment type="function">
    <text evidence="15">Catalyzes the third of the four reactions of the long-chain fatty acids elongation cycle. This endoplasmic reticulum-bound enzymatic process, allows the addition of two carbons to the chain of long- and very long-chain fatty acids/VLCFAs per cycle. This enzyme catalyzes the dehydration of the 3-hydroxyacyl-CoA intermediate into trans-2,3-enoyl-CoA, within each cycle of fatty acid elongation. Thereby, it participates to the production of VLCFAs of different chain lengths that are involved in multiple biological processes as precursors of membrane lipids and lipid mediators.</text>
</comment>
<dbReference type="PANTHER" id="PTHR11035">
    <property type="entry name" value="VERY-LONG-CHAIN (3R)-3-HYDROXYACYL-COA DEHYDRATASE"/>
    <property type="match status" value="1"/>
</dbReference>
<evidence type="ECO:0000256" key="5">
    <source>
        <dbReference type="ARBA" id="ARBA00022516"/>
    </source>
</evidence>
<evidence type="ECO:0000256" key="8">
    <source>
        <dbReference type="ARBA" id="ARBA00022832"/>
    </source>
</evidence>
<dbReference type="CDD" id="cd06465">
    <property type="entry name" value="p23_hB-ind1_like"/>
    <property type="match status" value="1"/>
</dbReference>
<keyword evidence="6 15" id="KW-0812">Transmembrane</keyword>
<dbReference type="AlphaFoldDB" id="A0A5K3FRF4"/>
<reference evidence="17" key="1">
    <citation type="submission" date="2019-11" db="UniProtKB">
        <authorList>
            <consortium name="WormBaseParasite"/>
        </authorList>
    </citation>
    <scope>IDENTIFICATION</scope>
</reference>
<evidence type="ECO:0000256" key="4">
    <source>
        <dbReference type="ARBA" id="ARBA00013122"/>
    </source>
</evidence>
<dbReference type="PROSITE" id="PS51203">
    <property type="entry name" value="CS"/>
    <property type="match status" value="1"/>
</dbReference>
<evidence type="ECO:0000259" key="16">
    <source>
        <dbReference type="PROSITE" id="PS51203"/>
    </source>
</evidence>
<evidence type="ECO:0000256" key="6">
    <source>
        <dbReference type="ARBA" id="ARBA00022692"/>
    </source>
</evidence>
<comment type="pathway">
    <text evidence="2 15">Lipid metabolism; fatty acid biosynthesis.</text>
</comment>
<keyword evidence="9 15" id="KW-1133">Transmembrane helix</keyword>
<protein>
    <recommendedName>
        <fullName evidence="4 15">Very-long-chain (3R)-3-hydroxyacyl-CoA dehydratase</fullName>
        <ecNumber evidence="4 15">4.2.1.134</ecNumber>
    </recommendedName>
</protein>
<sequence>TGHVTSPPRRAHHRHQYGCRLPFRYKTRVVGNMDTNPAQYHPLLFWHQDKDKAFITVKLTDVEGPRMQIGNASVAFKARGMGANGLQEYSFQLDLYQPVDDEESDFRVTDTSVNIVLVKRNSAVWPRLTESKDRLPWLRTDFDRLSEDVLKAMFAGDGDDAWESDADADDSSPKTSVNFVRPSAEELRKRNMQRVEEIAREQYNEFLNLIKNPLVFYLLIFNIFQWAGYLYVFGVLVTTWWSEGEAMKSRAFDLVADRLIVVQVAAFLEIAHVLLGWVKGGILPKIMQVCGRNIVLFAVLLPHKELQEDSAVLTLFIAWSLIEVVRYPYYALRLFDEEIGLISYLRYTLWIPLYPLGFMCEGKLIILSMPLLEMSRKFCLDMPNWANVSFDFPIFLHVYVLLMLPGFFILMQHMYLQRRRKMMSTVGTRAGRFKPSPR</sequence>
<feature type="transmembrane region" description="Helical" evidence="15">
    <location>
        <begin position="214"/>
        <end position="238"/>
    </location>
</feature>
<keyword evidence="7 15" id="KW-0256">Endoplasmic reticulum</keyword>
<dbReference type="WBParaSite" id="MCU_009931-RA">
    <property type="protein sequence ID" value="MCU_009931-RA"/>
    <property type="gene ID" value="MCU_009931"/>
</dbReference>
<dbReference type="InterPro" id="IPR007052">
    <property type="entry name" value="CS_dom"/>
</dbReference>
<dbReference type="Pfam" id="PF04969">
    <property type="entry name" value="CS"/>
    <property type="match status" value="1"/>
</dbReference>
<keyword evidence="11 15" id="KW-0443">Lipid metabolism</keyword>
<dbReference type="SUPFAM" id="SSF49764">
    <property type="entry name" value="HSP20-like chaperones"/>
    <property type="match status" value="1"/>
</dbReference>
<evidence type="ECO:0000256" key="10">
    <source>
        <dbReference type="ARBA" id="ARBA00023054"/>
    </source>
</evidence>
<evidence type="ECO:0000256" key="12">
    <source>
        <dbReference type="ARBA" id="ARBA00023136"/>
    </source>
</evidence>
<dbReference type="GO" id="GO:0030148">
    <property type="term" value="P:sphingolipid biosynthetic process"/>
    <property type="evidence" value="ECO:0007669"/>
    <property type="project" value="TreeGrafter"/>
</dbReference>